<dbReference type="PANTHER" id="PTHR10634:SF124">
    <property type="entry name" value="ZINC FINGER A20 AND AN1 DOMAIN-CONTAINING STRESS-ASSOCIATED PROTEIN 8-RELATED"/>
    <property type="match status" value="1"/>
</dbReference>
<dbReference type="SUPFAM" id="SSF118310">
    <property type="entry name" value="AN1-like Zinc finger"/>
    <property type="match status" value="1"/>
</dbReference>
<name>A0AAN7E1L7_QUERU</name>
<dbReference type="Gene3D" id="4.10.1110.10">
    <property type="entry name" value="AN1-like Zinc finger"/>
    <property type="match status" value="1"/>
</dbReference>
<keyword evidence="4" id="KW-0862">Zinc</keyword>
<dbReference type="GO" id="GO:0008270">
    <property type="term" value="F:zinc ion binding"/>
    <property type="evidence" value="ECO:0007669"/>
    <property type="project" value="UniProtKB-KW"/>
</dbReference>
<dbReference type="InterPro" id="IPR002653">
    <property type="entry name" value="Znf_A20"/>
</dbReference>
<evidence type="ECO:0000259" key="7">
    <source>
        <dbReference type="PROSITE" id="PS51039"/>
    </source>
</evidence>
<dbReference type="SUPFAM" id="SSF57716">
    <property type="entry name" value="Glucocorticoid receptor-like (DNA-binding domain)"/>
    <property type="match status" value="2"/>
</dbReference>
<evidence type="ECO:0000256" key="3">
    <source>
        <dbReference type="ARBA" id="ARBA00022771"/>
    </source>
</evidence>
<keyword evidence="9" id="KW-1185">Reference proteome</keyword>
<evidence type="ECO:0000256" key="5">
    <source>
        <dbReference type="PROSITE-ProRule" id="PRU00449"/>
    </source>
</evidence>
<dbReference type="Gene3D" id="1.20.5.4770">
    <property type="match status" value="2"/>
</dbReference>
<dbReference type="InterPro" id="IPR035896">
    <property type="entry name" value="AN1-like_Znf"/>
</dbReference>
<dbReference type="PANTHER" id="PTHR10634">
    <property type="entry name" value="AN1-TYPE ZINC FINGER PROTEIN"/>
    <property type="match status" value="1"/>
</dbReference>
<evidence type="ECO:0000313" key="9">
    <source>
        <dbReference type="Proteomes" id="UP001324115"/>
    </source>
</evidence>
<dbReference type="Proteomes" id="UP001324115">
    <property type="component" value="Unassembled WGS sequence"/>
</dbReference>
<keyword evidence="2" id="KW-0479">Metal-binding</keyword>
<dbReference type="Pfam" id="PF01754">
    <property type="entry name" value="zf-A20"/>
    <property type="match status" value="2"/>
</dbReference>
<keyword evidence="3 5" id="KW-0863">Zinc-finger</keyword>
<dbReference type="AlphaFoldDB" id="A0AAN7E1L7"/>
<evidence type="ECO:0000256" key="4">
    <source>
        <dbReference type="ARBA" id="ARBA00022833"/>
    </source>
</evidence>
<dbReference type="PROSITE" id="PS51036">
    <property type="entry name" value="ZF_A20"/>
    <property type="match status" value="2"/>
</dbReference>
<dbReference type="SMART" id="SM00154">
    <property type="entry name" value="ZnF_AN1"/>
    <property type="match status" value="1"/>
</dbReference>
<dbReference type="InterPro" id="IPR000058">
    <property type="entry name" value="Znf_AN1"/>
</dbReference>
<dbReference type="SMART" id="SM00259">
    <property type="entry name" value="ZnF_A20"/>
    <property type="match status" value="2"/>
</dbReference>
<evidence type="ECO:0000313" key="8">
    <source>
        <dbReference type="EMBL" id="KAK4559988.1"/>
    </source>
</evidence>
<accession>A0AAN7E1L7</accession>
<protein>
    <recommendedName>
        <fullName evidence="10">Zinc finger A20 and AN1 domain-containing stress-associated protein 8</fullName>
    </recommendedName>
</protein>
<dbReference type="PROSITE" id="PS51039">
    <property type="entry name" value="ZF_AN1"/>
    <property type="match status" value="1"/>
</dbReference>
<dbReference type="GO" id="GO:0003677">
    <property type="term" value="F:DNA binding"/>
    <property type="evidence" value="ECO:0007669"/>
    <property type="project" value="InterPro"/>
</dbReference>
<feature type="domain" description="AN1-type" evidence="7">
    <location>
        <begin position="122"/>
        <end position="168"/>
    </location>
</feature>
<organism evidence="8 9">
    <name type="scientific">Quercus rubra</name>
    <name type="common">Northern red oak</name>
    <name type="synonym">Quercus borealis</name>
    <dbReference type="NCBI Taxonomy" id="3512"/>
    <lineage>
        <taxon>Eukaryota</taxon>
        <taxon>Viridiplantae</taxon>
        <taxon>Streptophyta</taxon>
        <taxon>Embryophyta</taxon>
        <taxon>Tracheophyta</taxon>
        <taxon>Spermatophyta</taxon>
        <taxon>Magnoliopsida</taxon>
        <taxon>eudicotyledons</taxon>
        <taxon>Gunneridae</taxon>
        <taxon>Pentapetalae</taxon>
        <taxon>rosids</taxon>
        <taxon>fabids</taxon>
        <taxon>Fagales</taxon>
        <taxon>Fagaceae</taxon>
        <taxon>Quercus</taxon>
    </lineage>
</organism>
<dbReference type="InterPro" id="IPR050652">
    <property type="entry name" value="AN1_A20_ZnFinger"/>
</dbReference>
<dbReference type="EMBL" id="JAXUIC010000012">
    <property type="protein sequence ID" value="KAK4559988.1"/>
    <property type="molecule type" value="Genomic_DNA"/>
</dbReference>
<feature type="domain" description="A20-type" evidence="6">
    <location>
        <begin position="1"/>
        <end position="34"/>
    </location>
</feature>
<comment type="caution">
    <text evidence="8">The sequence shown here is derived from an EMBL/GenBank/DDBJ whole genome shotgun (WGS) entry which is preliminary data.</text>
</comment>
<evidence type="ECO:0000259" key="6">
    <source>
        <dbReference type="PROSITE" id="PS51036"/>
    </source>
</evidence>
<evidence type="ECO:0008006" key="10">
    <source>
        <dbReference type="Google" id="ProtNLM"/>
    </source>
</evidence>
<gene>
    <name evidence="8" type="ORF">RGQ29_008965</name>
</gene>
<comment type="function">
    <text evidence="1">May be involved in environmental stress response.</text>
</comment>
<dbReference type="FunFam" id="4.10.1110.10:FF:000001">
    <property type="entry name" value="Zinc finger AN1-type containing 6"/>
    <property type="match status" value="1"/>
</dbReference>
<sequence>MERPLCGNGSGFYGSLETQNLCSKCYKDFQKQELPKKAKADNEPRGCQEVVMKMNPPLCANGCGFFGVADTRDMCSKCYNDSLKEELAVKVKAPDLDNPMNSNAQSQPSSASGVDAIVKGSTSVKNRCKSCNKKVGLTGFECKCGNMFCGMHRYPEKHACNVNFKAIGRDVLAKQNPVCKGDKLQWRI</sequence>
<feature type="domain" description="A20-type" evidence="6">
    <location>
        <begin position="53"/>
        <end position="87"/>
    </location>
</feature>
<evidence type="ECO:0000256" key="1">
    <source>
        <dbReference type="ARBA" id="ARBA00003732"/>
    </source>
</evidence>
<dbReference type="Pfam" id="PF01428">
    <property type="entry name" value="zf-AN1"/>
    <property type="match status" value="1"/>
</dbReference>
<evidence type="ECO:0000256" key="2">
    <source>
        <dbReference type="ARBA" id="ARBA00022723"/>
    </source>
</evidence>
<reference evidence="8 9" key="1">
    <citation type="journal article" date="2023" name="G3 (Bethesda)">
        <title>A haplotype-resolved chromosome-scale genome for Quercus rubra L. provides insights into the genetics of adaptive traits for red oak species.</title>
        <authorList>
            <person name="Kapoor B."/>
            <person name="Jenkins J."/>
            <person name="Schmutz J."/>
            <person name="Zhebentyayeva T."/>
            <person name="Kuelheim C."/>
            <person name="Coggeshall M."/>
            <person name="Heim C."/>
            <person name="Lasky J.R."/>
            <person name="Leites L."/>
            <person name="Islam-Faridi N."/>
            <person name="Romero-Severson J."/>
            <person name="DeLeo V.L."/>
            <person name="Lucas S.M."/>
            <person name="Lazic D."/>
            <person name="Gailing O."/>
            <person name="Carlson J."/>
            <person name="Staton M."/>
        </authorList>
    </citation>
    <scope>NUCLEOTIDE SEQUENCE [LARGE SCALE GENOMIC DNA]</scope>
    <source>
        <strain evidence="8">Pseudo-F2</strain>
    </source>
</reference>
<proteinExistence type="predicted"/>